<dbReference type="GO" id="GO:0003676">
    <property type="term" value="F:nucleic acid binding"/>
    <property type="evidence" value="ECO:0007669"/>
    <property type="project" value="InterPro"/>
</dbReference>
<keyword evidence="7" id="KW-0030">Aminoacyl-tRNA synthetase</keyword>
<dbReference type="GO" id="GO:0005524">
    <property type="term" value="F:ATP binding"/>
    <property type="evidence" value="ECO:0007669"/>
    <property type="project" value="UniProtKB-KW"/>
</dbReference>
<evidence type="ECO:0000256" key="1">
    <source>
        <dbReference type="ARBA" id="ARBA00008226"/>
    </source>
</evidence>
<feature type="domain" description="Aminoacyl-transfer RNA synthetases class-II family profile" evidence="8">
    <location>
        <begin position="174"/>
        <end position="490"/>
    </location>
</feature>
<dbReference type="SUPFAM" id="SSF55681">
    <property type="entry name" value="Class II aaRS and biotin synthetases"/>
    <property type="match status" value="1"/>
</dbReference>
<evidence type="ECO:0000256" key="2">
    <source>
        <dbReference type="ARBA" id="ARBA00012816"/>
    </source>
</evidence>
<evidence type="ECO:0000256" key="4">
    <source>
        <dbReference type="ARBA" id="ARBA00022741"/>
    </source>
</evidence>
<dbReference type="InterPro" id="IPR012340">
    <property type="entry name" value="NA-bd_OB-fold"/>
</dbReference>
<dbReference type="AlphaFoldDB" id="A0A0L8FQP4"/>
<dbReference type="Pfam" id="PF00152">
    <property type="entry name" value="tRNA-synt_2"/>
    <property type="match status" value="1"/>
</dbReference>
<dbReference type="PANTHER" id="PTHR22594">
    <property type="entry name" value="ASPARTYL/LYSYL-TRNA SYNTHETASE"/>
    <property type="match status" value="1"/>
</dbReference>
<dbReference type="EC" id="6.1.1.22" evidence="2"/>
<dbReference type="PANTHER" id="PTHR22594:SF34">
    <property type="entry name" value="ASPARAGINE--TRNA LIGASE, MITOCHONDRIAL-RELATED"/>
    <property type="match status" value="1"/>
</dbReference>
<dbReference type="InterPro" id="IPR004365">
    <property type="entry name" value="NA-bd_OB_tRNA"/>
</dbReference>
<evidence type="ECO:0000259" key="8">
    <source>
        <dbReference type="PROSITE" id="PS50862"/>
    </source>
</evidence>
<dbReference type="EMBL" id="KQ427521">
    <property type="protein sequence ID" value="KOF66978.1"/>
    <property type="molecule type" value="Genomic_DNA"/>
</dbReference>
<gene>
    <name evidence="9" type="ORF">OCBIM_22010788mg</name>
</gene>
<dbReference type="KEGG" id="obi:106881799"/>
<proteinExistence type="inferred from homology"/>
<evidence type="ECO:0000256" key="6">
    <source>
        <dbReference type="ARBA" id="ARBA00022917"/>
    </source>
</evidence>
<dbReference type="Gene3D" id="2.40.50.140">
    <property type="entry name" value="Nucleic acid-binding proteins"/>
    <property type="match status" value="1"/>
</dbReference>
<dbReference type="SUPFAM" id="SSF50249">
    <property type="entry name" value="Nucleic acid-binding proteins"/>
    <property type="match status" value="1"/>
</dbReference>
<dbReference type="GO" id="GO:0005739">
    <property type="term" value="C:mitochondrion"/>
    <property type="evidence" value="ECO:0007669"/>
    <property type="project" value="TreeGrafter"/>
</dbReference>
<dbReference type="OMA" id="PEMAFYD"/>
<dbReference type="Pfam" id="PF01336">
    <property type="entry name" value="tRNA_anti-codon"/>
    <property type="match status" value="1"/>
</dbReference>
<dbReference type="CDD" id="cd04318">
    <property type="entry name" value="EcAsnRS_like_N"/>
    <property type="match status" value="1"/>
</dbReference>
<accession>A0A0L8FQP4</accession>
<keyword evidence="6" id="KW-0648">Protein biosynthesis</keyword>
<evidence type="ECO:0000313" key="9">
    <source>
        <dbReference type="EMBL" id="KOF66978.1"/>
    </source>
</evidence>
<dbReference type="NCBIfam" id="NF003037">
    <property type="entry name" value="PRK03932.1"/>
    <property type="match status" value="1"/>
</dbReference>
<dbReference type="OrthoDB" id="1931232at2759"/>
<keyword evidence="3" id="KW-0436">Ligase</keyword>
<keyword evidence="4" id="KW-0547">Nucleotide-binding</keyword>
<dbReference type="InterPro" id="IPR004522">
    <property type="entry name" value="Asn-tRNA-ligase"/>
</dbReference>
<protein>
    <recommendedName>
        <fullName evidence="2">asparagine--tRNA ligase</fullName>
        <ecNumber evidence="2">6.1.1.22</ecNumber>
    </recommendedName>
</protein>
<dbReference type="InterPro" id="IPR045864">
    <property type="entry name" value="aa-tRNA-synth_II/BPL/LPL"/>
</dbReference>
<dbReference type="FunFam" id="3.30.930.10:FF:000016">
    <property type="entry name" value="Asparagine--tRNA ligase"/>
    <property type="match status" value="1"/>
</dbReference>
<evidence type="ECO:0000256" key="3">
    <source>
        <dbReference type="ARBA" id="ARBA00022598"/>
    </source>
</evidence>
<dbReference type="PROSITE" id="PS50862">
    <property type="entry name" value="AA_TRNA_LIGASE_II"/>
    <property type="match status" value="1"/>
</dbReference>
<evidence type="ECO:0000256" key="5">
    <source>
        <dbReference type="ARBA" id="ARBA00022840"/>
    </source>
</evidence>
<keyword evidence="5" id="KW-0067">ATP-binding</keyword>
<sequence>MKSWSALRGFLHPHRVKNQSSSKPNYLFTWNSLPRRVISTHRSSIQEILQNTASSQNSPNVTLTGWIRSLRKHKNFVFLQLSDGSISNHIQVVCNAHVYDDCEAKYGSSVLVEGKLISSPSSNHDVEVEAGKIHVLGDCDPHLYPFKARRKHTLDYVRDYLHLRPRTNYFSAVLRMRNALSMAIHEYFQNNGYCFIHTPILTPSDCEGAGEVFLVDSVASNNQSKLETVKHKNFFNQNTYLTVSGQLHLEAICGSFRRCYSFGPTYRAEKSTGKLHLAEFYMVEAEIAFLDNGLDGLMTILQSLIKSTFKQLQDKHITDMNFFFNQMPEKYRKMLENMIDIDFQKISYTDAINLLIKYNEKFTFPIRWGDDLKKEHEKFLVSYFENTPVFVCDFPLEIKPFYARVNEDGQTVAAVDLLVPEIGELVGGSMREERLPILEKRLKELSLDKQYSWYLDLRRFGNTKHGGFGLGFERYMQYLFNISSIKDTIPFPRYYGNCKV</sequence>
<organism evidence="9">
    <name type="scientific">Octopus bimaculoides</name>
    <name type="common">California two-spotted octopus</name>
    <dbReference type="NCBI Taxonomy" id="37653"/>
    <lineage>
        <taxon>Eukaryota</taxon>
        <taxon>Metazoa</taxon>
        <taxon>Spiralia</taxon>
        <taxon>Lophotrochozoa</taxon>
        <taxon>Mollusca</taxon>
        <taxon>Cephalopoda</taxon>
        <taxon>Coleoidea</taxon>
        <taxon>Octopodiformes</taxon>
        <taxon>Octopoda</taxon>
        <taxon>Incirrata</taxon>
        <taxon>Octopodidae</taxon>
        <taxon>Octopus</taxon>
    </lineage>
</organism>
<evidence type="ECO:0000256" key="7">
    <source>
        <dbReference type="ARBA" id="ARBA00023146"/>
    </source>
</evidence>
<dbReference type="Gene3D" id="3.30.930.10">
    <property type="entry name" value="Bira Bifunctional Protein, Domain 2"/>
    <property type="match status" value="1"/>
</dbReference>
<dbReference type="InterPro" id="IPR002312">
    <property type="entry name" value="Asp/Asn-tRNA-synth_IIb"/>
</dbReference>
<dbReference type="NCBIfam" id="TIGR00457">
    <property type="entry name" value="asnS"/>
    <property type="match status" value="1"/>
</dbReference>
<dbReference type="InterPro" id="IPR004364">
    <property type="entry name" value="Aa-tRNA-synt_II"/>
</dbReference>
<reference evidence="9" key="1">
    <citation type="submission" date="2015-07" db="EMBL/GenBank/DDBJ databases">
        <title>MeaNS - Measles Nucleotide Surveillance Program.</title>
        <authorList>
            <person name="Tran T."/>
            <person name="Druce J."/>
        </authorList>
    </citation>
    <scope>NUCLEOTIDE SEQUENCE</scope>
    <source>
        <strain evidence="9">UCB-OBI-ISO-001</strain>
        <tissue evidence="9">Gonad</tissue>
    </source>
</reference>
<dbReference type="GO" id="GO:0006421">
    <property type="term" value="P:asparaginyl-tRNA aminoacylation"/>
    <property type="evidence" value="ECO:0007669"/>
    <property type="project" value="InterPro"/>
</dbReference>
<dbReference type="STRING" id="37653.A0A0L8FQP4"/>
<dbReference type="PRINTS" id="PR01042">
    <property type="entry name" value="TRNASYNTHASP"/>
</dbReference>
<dbReference type="GO" id="GO:0004816">
    <property type="term" value="F:asparagine-tRNA ligase activity"/>
    <property type="evidence" value="ECO:0007669"/>
    <property type="project" value="UniProtKB-EC"/>
</dbReference>
<name>A0A0L8FQP4_OCTBM</name>
<comment type="similarity">
    <text evidence="1">Belongs to the class-II aminoacyl-tRNA synthetase family.</text>
</comment>
<dbReference type="InterPro" id="IPR006195">
    <property type="entry name" value="aa-tRNA-synth_II"/>
</dbReference>